<dbReference type="FunFam" id="3.30.40.10:FF:000460">
    <property type="entry name" value="Anaphase promoting complex subunit 11"/>
    <property type="match status" value="1"/>
</dbReference>
<feature type="compositionally biased region" description="Acidic residues" evidence="11">
    <location>
        <begin position="1"/>
        <end position="10"/>
    </location>
</feature>
<proteinExistence type="inferred from homology"/>
<feature type="domain" description="RING-type" evidence="12">
    <location>
        <begin position="116"/>
        <end position="160"/>
    </location>
</feature>
<evidence type="ECO:0000256" key="6">
    <source>
        <dbReference type="ARBA" id="ARBA00022776"/>
    </source>
</evidence>
<keyword evidence="4" id="KW-0479">Metal-binding</keyword>
<dbReference type="GO" id="GO:0097602">
    <property type="term" value="F:cullin family protein binding"/>
    <property type="evidence" value="ECO:0007669"/>
    <property type="project" value="InterPro"/>
</dbReference>
<evidence type="ECO:0000256" key="9">
    <source>
        <dbReference type="ARBA" id="ARBA00023306"/>
    </source>
</evidence>
<dbReference type="PROSITE" id="PS50089">
    <property type="entry name" value="ZF_RING_2"/>
    <property type="match status" value="1"/>
</dbReference>
<dbReference type="InterPro" id="IPR051031">
    <property type="entry name" value="RING-box_E3_Ubiquitin_Ligase"/>
</dbReference>
<dbReference type="SUPFAM" id="SSF57850">
    <property type="entry name" value="RING/U-box"/>
    <property type="match status" value="1"/>
</dbReference>
<evidence type="ECO:0000256" key="7">
    <source>
        <dbReference type="ARBA" id="ARBA00022786"/>
    </source>
</evidence>
<feature type="region of interest" description="Disordered" evidence="11">
    <location>
        <begin position="40"/>
        <end position="64"/>
    </location>
</feature>
<evidence type="ECO:0000259" key="12">
    <source>
        <dbReference type="PROSITE" id="PS50089"/>
    </source>
</evidence>
<reference evidence="13" key="1">
    <citation type="submission" date="2023-10" db="EMBL/GenBank/DDBJ databases">
        <title>Genome assembly of Pristionchus species.</title>
        <authorList>
            <person name="Yoshida K."/>
            <person name="Sommer R.J."/>
        </authorList>
    </citation>
    <scope>NUCLEOTIDE SEQUENCE</scope>
    <source>
        <strain evidence="13">RS5133</strain>
    </source>
</reference>
<keyword evidence="8" id="KW-0862">Zinc</keyword>
<comment type="caution">
    <text evidence="13">The sequence shown here is derived from an EMBL/GenBank/DDBJ whole genome shotgun (WGS) entry which is preliminary data.</text>
</comment>
<evidence type="ECO:0000256" key="2">
    <source>
        <dbReference type="ARBA" id="ARBA00013928"/>
    </source>
</evidence>
<keyword evidence="6" id="KW-0498">Mitosis</keyword>
<dbReference type="PANTHER" id="PTHR11210">
    <property type="entry name" value="RING BOX"/>
    <property type="match status" value="1"/>
</dbReference>
<dbReference type="InterPro" id="IPR001841">
    <property type="entry name" value="Znf_RING"/>
</dbReference>
<dbReference type="CDD" id="cd16456">
    <property type="entry name" value="RING-H2_APC11"/>
    <property type="match status" value="1"/>
</dbReference>
<gene>
    <name evidence="13" type="ORF">PFISCL1PPCAC_15375</name>
</gene>
<dbReference type="GO" id="GO:0008270">
    <property type="term" value="F:zinc ion binding"/>
    <property type="evidence" value="ECO:0007669"/>
    <property type="project" value="UniProtKB-KW"/>
</dbReference>
<evidence type="ECO:0000313" key="13">
    <source>
        <dbReference type="EMBL" id="GMT24078.1"/>
    </source>
</evidence>
<accession>A0AAV5VXF6</accession>
<evidence type="ECO:0000256" key="4">
    <source>
        <dbReference type="ARBA" id="ARBA00022723"/>
    </source>
</evidence>
<dbReference type="Proteomes" id="UP001432322">
    <property type="component" value="Unassembled WGS sequence"/>
</dbReference>
<dbReference type="Gene3D" id="3.30.40.10">
    <property type="entry name" value="Zinc/RING finger domain, C3HC4 (zinc finger)"/>
    <property type="match status" value="1"/>
</dbReference>
<dbReference type="AlphaFoldDB" id="A0AAV5VXF6"/>
<dbReference type="GO" id="GO:0051301">
    <property type="term" value="P:cell division"/>
    <property type="evidence" value="ECO:0007669"/>
    <property type="project" value="UniProtKB-KW"/>
</dbReference>
<dbReference type="GO" id="GO:0061630">
    <property type="term" value="F:ubiquitin protein ligase activity"/>
    <property type="evidence" value="ECO:0007669"/>
    <property type="project" value="InterPro"/>
</dbReference>
<keyword evidence="7" id="KW-0833">Ubl conjugation pathway</keyword>
<dbReference type="GO" id="GO:0005680">
    <property type="term" value="C:anaphase-promoting complex"/>
    <property type="evidence" value="ECO:0007669"/>
    <property type="project" value="InterPro"/>
</dbReference>
<evidence type="ECO:0000256" key="10">
    <source>
        <dbReference type="PROSITE-ProRule" id="PRU00175"/>
    </source>
</evidence>
<keyword evidence="14" id="KW-1185">Reference proteome</keyword>
<evidence type="ECO:0000256" key="1">
    <source>
        <dbReference type="ARBA" id="ARBA00009273"/>
    </source>
</evidence>
<protein>
    <recommendedName>
        <fullName evidence="2">Anaphase-promoting complex subunit 11</fullName>
    </recommendedName>
</protein>
<dbReference type="InterPro" id="IPR024991">
    <property type="entry name" value="RING-H2_APC11"/>
</dbReference>
<keyword evidence="9" id="KW-0131">Cell cycle</keyword>
<feature type="non-terminal residue" evidence="13">
    <location>
        <position position="1"/>
    </location>
</feature>
<evidence type="ECO:0000256" key="5">
    <source>
        <dbReference type="ARBA" id="ARBA00022771"/>
    </source>
</evidence>
<keyword evidence="5 10" id="KW-0863">Zinc-finger</keyword>
<keyword evidence="3" id="KW-0132">Cell division</keyword>
<evidence type="ECO:0000256" key="11">
    <source>
        <dbReference type="SAM" id="MobiDB-lite"/>
    </source>
</evidence>
<feature type="non-terminal residue" evidence="13">
    <location>
        <position position="165"/>
    </location>
</feature>
<name>A0AAV5VXF6_9BILA</name>
<dbReference type="GO" id="GO:0031145">
    <property type="term" value="P:anaphase-promoting complex-dependent catabolic process"/>
    <property type="evidence" value="ECO:0007669"/>
    <property type="project" value="InterPro"/>
</dbReference>
<organism evidence="13 14">
    <name type="scientific">Pristionchus fissidentatus</name>
    <dbReference type="NCBI Taxonomy" id="1538716"/>
    <lineage>
        <taxon>Eukaryota</taxon>
        <taxon>Metazoa</taxon>
        <taxon>Ecdysozoa</taxon>
        <taxon>Nematoda</taxon>
        <taxon>Chromadorea</taxon>
        <taxon>Rhabditida</taxon>
        <taxon>Rhabditina</taxon>
        <taxon>Diplogasteromorpha</taxon>
        <taxon>Diplogasteroidea</taxon>
        <taxon>Neodiplogasteridae</taxon>
        <taxon>Pristionchus</taxon>
    </lineage>
</organism>
<sequence length="165" mass="18681">LDSGDEEAVVDDYGGPLTRSRMRRGPIARRRLMGSEITPTLELMTPPRRTANKRRKPATSSNSVETPQIVIDRGDLPTNTRLQIKVKEVHLIAEWKWKDVGDDTCGICRSAFEACCVNCKLPGDDCPLVKGACKHAFHMHCIYKWTEAQNAARPQCPLCRQEWKY</sequence>
<dbReference type="Pfam" id="PF12861">
    <property type="entry name" value="zf-ANAPC11"/>
    <property type="match status" value="1"/>
</dbReference>
<dbReference type="InterPro" id="IPR013083">
    <property type="entry name" value="Znf_RING/FYVE/PHD"/>
</dbReference>
<evidence type="ECO:0000256" key="3">
    <source>
        <dbReference type="ARBA" id="ARBA00022618"/>
    </source>
</evidence>
<dbReference type="EMBL" id="BTSY01000004">
    <property type="protein sequence ID" value="GMT24078.1"/>
    <property type="molecule type" value="Genomic_DNA"/>
</dbReference>
<evidence type="ECO:0000256" key="8">
    <source>
        <dbReference type="ARBA" id="ARBA00022833"/>
    </source>
</evidence>
<evidence type="ECO:0000313" key="14">
    <source>
        <dbReference type="Proteomes" id="UP001432322"/>
    </source>
</evidence>
<feature type="region of interest" description="Disordered" evidence="11">
    <location>
        <begin position="1"/>
        <end position="24"/>
    </location>
</feature>
<comment type="similarity">
    <text evidence="1">Belongs to the RING-box family.</text>
</comment>